<protein>
    <submittedName>
        <fullName evidence="1">Uncharacterized protein</fullName>
    </submittedName>
</protein>
<reference evidence="1 2" key="1">
    <citation type="submission" date="2017-03" db="EMBL/GenBank/DDBJ databases">
        <title>Genome of the blue death feigning beetle - Asbolus verrucosus.</title>
        <authorList>
            <person name="Rider S.D."/>
        </authorList>
    </citation>
    <scope>NUCLEOTIDE SEQUENCE [LARGE SCALE GENOMIC DNA]</scope>
    <source>
        <strain evidence="1">Butters</strain>
        <tissue evidence="1">Head and leg muscle</tissue>
    </source>
</reference>
<sequence>GNDELIATMEEGQQKYIFSTAIGALDSTQIEIKKIHLTLHGHEYVCRKGFASINNGQDQ</sequence>
<dbReference type="Proteomes" id="UP000292052">
    <property type="component" value="Unassembled WGS sequence"/>
</dbReference>
<dbReference type="AlphaFoldDB" id="A0A482V9M1"/>
<name>A0A482V9M1_ASBVE</name>
<evidence type="ECO:0000313" key="2">
    <source>
        <dbReference type="Proteomes" id="UP000292052"/>
    </source>
</evidence>
<organism evidence="1 2">
    <name type="scientific">Asbolus verrucosus</name>
    <name type="common">Desert ironclad beetle</name>
    <dbReference type="NCBI Taxonomy" id="1661398"/>
    <lineage>
        <taxon>Eukaryota</taxon>
        <taxon>Metazoa</taxon>
        <taxon>Ecdysozoa</taxon>
        <taxon>Arthropoda</taxon>
        <taxon>Hexapoda</taxon>
        <taxon>Insecta</taxon>
        <taxon>Pterygota</taxon>
        <taxon>Neoptera</taxon>
        <taxon>Endopterygota</taxon>
        <taxon>Coleoptera</taxon>
        <taxon>Polyphaga</taxon>
        <taxon>Cucujiformia</taxon>
        <taxon>Tenebrionidae</taxon>
        <taxon>Pimeliinae</taxon>
        <taxon>Asbolus</taxon>
    </lineage>
</organism>
<gene>
    <name evidence="1" type="ORF">BDFB_014841</name>
</gene>
<feature type="non-terminal residue" evidence="1">
    <location>
        <position position="1"/>
    </location>
</feature>
<comment type="caution">
    <text evidence="1">The sequence shown here is derived from an EMBL/GenBank/DDBJ whole genome shotgun (WGS) entry which is preliminary data.</text>
</comment>
<dbReference type="EMBL" id="QDEB01124392">
    <property type="protein sequence ID" value="RZB39890.1"/>
    <property type="molecule type" value="Genomic_DNA"/>
</dbReference>
<evidence type="ECO:0000313" key="1">
    <source>
        <dbReference type="EMBL" id="RZB39890.1"/>
    </source>
</evidence>
<proteinExistence type="predicted"/>
<dbReference type="OrthoDB" id="6766673at2759"/>
<accession>A0A482V9M1</accession>
<keyword evidence="2" id="KW-1185">Reference proteome</keyword>